<comment type="catalytic activity">
    <reaction evidence="1">
        <text>ATP + protein L-histidine = ADP + protein N-phospho-L-histidine.</text>
        <dbReference type="EC" id="2.7.13.3"/>
    </reaction>
</comment>
<dbReference type="GO" id="GO:0007234">
    <property type="term" value="P:osmosensory signaling via phosphorelay pathway"/>
    <property type="evidence" value="ECO:0007669"/>
    <property type="project" value="TreeGrafter"/>
</dbReference>
<evidence type="ECO:0000256" key="2">
    <source>
        <dbReference type="ARBA" id="ARBA00012438"/>
    </source>
</evidence>
<dbReference type="PANTHER" id="PTHR42878:SF7">
    <property type="entry name" value="SENSOR HISTIDINE KINASE GLRK"/>
    <property type="match status" value="1"/>
</dbReference>
<dbReference type="Pfam" id="PF02518">
    <property type="entry name" value="HATPase_c"/>
    <property type="match status" value="1"/>
</dbReference>
<dbReference type="SMART" id="SM00388">
    <property type="entry name" value="HisKA"/>
    <property type="match status" value="1"/>
</dbReference>
<keyword evidence="7" id="KW-0902">Two-component regulatory system</keyword>
<keyword evidence="5 9" id="KW-0418">Kinase</keyword>
<keyword evidence="10" id="KW-1185">Reference proteome</keyword>
<dbReference type="InterPro" id="IPR035965">
    <property type="entry name" value="PAS-like_dom_sf"/>
</dbReference>
<dbReference type="Pfam" id="PF00512">
    <property type="entry name" value="HisKA"/>
    <property type="match status" value="1"/>
</dbReference>
<dbReference type="SMART" id="SM00387">
    <property type="entry name" value="HATPase_c"/>
    <property type="match status" value="1"/>
</dbReference>
<dbReference type="PROSITE" id="PS50109">
    <property type="entry name" value="HIS_KIN"/>
    <property type="match status" value="1"/>
</dbReference>
<evidence type="ECO:0000256" key="1">
    <source>
        <dbReference type="ARBA" id="ARBA00000085"/>
    </source>
</evidence>
<dbReference type="SUPFAM" id="SSF47384">
    <property type="entry name" value="Homodimeric domain of signal transducing histidine kinase"/>
    <property type="match status" value="1"/>
</dbReference>
<evidence type="ECO:0000256" key="4">
    <source>
        <dbReference type="ARBA" id="ARBA00022741"/>
    </source>
</evidence>
<evidence type="ECO:0000256" key="7">
    <source>
        <dbReference type="ARBA" id="ARBA00023012"/>
    </source>
</evidence>
<dbReference type="Gene3D" id="3.30.565.10">
    <property type="entry name" value="Histidine kinase-like ATPase, C-terminal domain"/>
    <property type="match status" value="1"/>
</dbReference>
<dbReference type="InterPro" id="IPR003661">
    <property type="entry name" value="HisK_dim/P_dom"/>
</dbReference>
<dbReference type="SUPFAM" id="SSF55785">
    <property type="entry name" value="PYP-like sensor domain (PAS domain)"/>
    <property type="match status" value="1"/>
</dbReference>
<dbReference type="GO" id="GO:0000156">
    <property type="term" value="F:phosphorelay response regulator activity"/>
    <property type="evidence" value="ECO:0007669"/>
    <property type="project" value="TreeGrafter"/>
</dbReference>
<evidence type="ECO:0000256" key="6">
    <source>
        <dbReference type="ARBA" id="ARBA00022840"/>
    </source>
</evidence>
<dbReference type="CDD" id="cd00082">
    <property type="entry name" value="HisKA"/>
    <property type="match status" value="1"/>
</dbReference>
<reference evidence="9 10" key="1">
    <citation type="submission" date="2020-01" db="EMBL/GenBank/DDBJ databases">
        <title>Genome sequence of Desulfovibrio aerotolerans DSM 16695(T).</title>
        <authorList>
            <person name="Karnachuk O."/>
            <person name="Avakyan M."/>
            <person name="Mardanov A."/>
            <person name="Kadnikov V."/>
            <person name="Ravin N."/>
        </authorList>
    </citation>
    <scope>NUCLEOTIDE SEQUENCE [LARGE SCALE GENOMIC DNA]</scope>
    <source>
        <strain evidence="9 10">DSM 16695</strain>
    </source>
</reference>
<dbReference type="InterPro" id="IPR005467">
    <property type="entry name" value="His_kinase_dom"/>
</dbReference>
<feature type="domain" description="Histidine kinase" evidence="8">
    <location>
        <begin position="163"/>
        <end position="380"/>
    </location>
</feature>
<dbReference type="InterPro" id="IPR050351">
    <property type="entry name" value="BphY/WalK/GraS-like"/>
</dbReference>
<sequence>MQSGSMLESALLKTHFDVIPFGIYVVDVVSYELVFVNRHYRKSLGQAEGGICYKVLYDNDTPCLHCRIPELLTEAGLPNGQTAIYDHYNDRNERWAQIQEKAMGWPDGRVVKYAIAVDISELKETQNRLAEAHAELAIRNRELAGQNKALTDSMDLREHVERIARHDLKAPLSALIGLPQVLLENYDLPPQAAEIVGLMEQAAHSMLDMLNQSLVLYRLETGSFTLTPQPLDLLDLAQRTCTRLSNMPTARGRSLLTSLSGAPIPSGARVDFAGDDLLLGPMLQNIIVNALEASPEGGLVSVDLRPESDATRLVVTNDGEVPPEIRARMFEKYVTQGKRGGTGLGAYSAFLAAKAHGGRIDLDAGTPGRTVVTVTLPRLGGGGA</sequence>
<keyword evidence="4" id="KW-0547">Nucleotide-binding</keyword>
<dbReference type="GO" id="GO:0005524">
    <property type="term" value="F:ATP binding"/>
    <property type="evidence" value="ECO:0007669"/>
    <property type="project" value="UniProtKB-KW"/>
</dbReference>
<keyword evidence="6" id="KW-0067">ATP-binding</keyword>
<dbReference type="OrthoDB" id="9787818at2"/>
<gene>
    <name evidence="9" type="ORF">GTA51_08280</name>
</gene>
<dbReference type="SUPFAM" id="SSF55874">
    <property type="entry name" value="ATPase domain of HSP90 chaperone/DNA topoisomerase II/histidine kinase"/>
    <property type="match status" value="1"/>
</dbReference>
<dbReference type="EMBL" id="WVUD01000011">
    <property type="protein sequence ID" value="MYL83131.1"/>
    <property type="molecule type" value="Genomic_DNA"/>
</dbReference>
<dbReference type="Gene3D" id="1.10.287.130">
    <property type="match status" value="1"/>
</dbReference>
<dbReference type="InterPro" id="IPR036097">
    <property type="entry name" value="HisK_dim/P_sf"/>
</dbReference>
<dbReference type="InterPro" id="IPR036890">
    <property type="entry name" value="HATPase_C_sf"/>
</dbReference>
<comment type="caution">
    <text evidence="9">The sequence shown here is derived from an EMBL/GenBank/DDBJ whole genome shotgun (WGS) entry which is preliminary data.</text>
</comment>
<dbReference type="GO" id="GO:0030295">
    <property type="term" value="F:protein kinase activator activity"/>
    <property type="evidence" value="ECO:0007669"/>
    <property type="project" value="TreeGrafter"/>
</dbReference>
<evidence type="ECO:0000259" key="8">
    <source>
        <dbReference type="PROSITE" id="PS50109"/>
    </source>
</evidence>
<proteinExistence type="predicted"/>
<dbReference type="InterPro" id="IPR003594">
    <property type="entry name" value="HATPase_dom"/>
</dbReference>
<dbReference type="Gene3D" id="3.30.450.20">
    <property type="entry name" value="PAS domain"/>
    <property type="match status" value="1"/>
</dbReference>
<name>A0A7C9N1J9_9BACT</name>
<accession>A0A7C9N1J9</accession>
<evidence type="ECO:0000256" key="3">
    <source>
        <dbReference type="ARBA" id="ARBA00022679"/>
    </source>
</evidence>
<dbReference type="AlphaFoldDB" id="A0A7C9N1J9"/>
<protein>
    <recommendedName>
        <fullName evidence="2">histidine kinase</fullName>
        <ecNumber evidence="2">2.7.13.3</ecNumber>
    </recommendedName>
</protein>
<dbReference type="PANTHER" id="PTHR42878">
    <property type="entry name" value="TWO-COMPONENT HISTIDINE KINASE"/>
    <property type="match status" value="1"/>
</dbReference>
<evidence type="ECO:0000313" key="9">
    <source>
        <dbReference type="EMBL" id="MYL83131.1"/>
    </source>
</evidence>
<dbReference type="GO" id="GO:0000155">
    <property type="term" value="F:phosphorelay sensor kinase activity"/>
    <property type="evidence" value="ECO:0007669"/>
    <property type="project" value="InterPro"/>
</dbReference>
<dbReference type="Proteomes" id="UP000482487">
    <property type="component" value="Unassembled WGS sequence"/>
</dbReference>
<keyword evidence="3" id="KW-0808">Transferase</keyword>
<dbReference type="CDD" id="cd00075">
    <property type="entry name" value="HATPase"/>
    <property type="match status" value="1"/>
</dbReference>
<organism evidence="9 10">
    <name type="scientific">Solidesulfovibrio aerotolerans</name>
    <dbReference type="NCBI Taxonomy" id="295255"/>
    <lineage>
        <taxon>Bacteria</taxon>
        <taxon>Pseudomonadati</taxon>
        <taxon>Thermodesulfobacteriota</taxon>
        <taxon>Desulfovibrionia</taxon>
        <taxon>Desulfovibrionales</taxon>
        <taxon>Desulfovibrionaceae</taxon>
        <taxon>Solidesulfovibrio</taxon>
    </lineage>
</organism>
<evidence type="ECO:0000313" key="10">
    <source>
        <dbReference type="Proteomes" id="UP000482487"/>
    </source>
</evidence>
<dbReference type="EC" id="2.7.13.3" evidence="2"/>
<evidence type="ECO:0000256" key="5">
    <source>
        <dbReference type="ARBA" id="ARBA00022777"/>
    </source>
</evidence>